<organism evidence="2 3">
    <name type="scientific">Rhodococcus artemisiae</name>
    <dbReference type="NCBI Taxonomy" id="714159"/>
    <lineage>
        <taxon>Bacteria</taxon>
        <taxon>Bacillati</taxon>
        <taxon>Actinomycetota</taxon>
        <taxon>Actinomycetes</taxon>
        <taxon>Mycobacteriales</taxon>
        <taxon>Nocardiaceae</taxon>
        <taxon>Rhodococcus</taxon>
    </lineage>
</organism>
<proteinExistence type="predicted"/>
<gene>
    <name evidence="2" type="ORF">Q7514_09895</name>
</gene>
<evidence type="ECO:0008006" key="4">
    <source>
        <dbReference type="Google" id="ProtNLM"/>
    </source>
</evidence>
<dbReference type="Proteomes" id="UP001336020">
    <property type="component" value="Unassembled WGS sequence"/>
</dbReference>
<keyword evidence="3" id="KW-1185">Reference proteome</keyword>
<evidence type="ECO:0000313" key="3">
    <source>
        <dbReference type="Proteomes" id="UP001336020"/>
    </source>
</evidence>
<keyword evidence="1" id="KW-0732">Signal</keyword>
<dbReference type="EMBL" id="JAUTXY010000003">
    <property type="protein sequence ID" value="MEE2057833.1"/>
    <property type="molecule type" value="Genomic_DNA"/>
</dbReference>
<dbReference type="RefSeq" id="WP_330133052.1">
    <property type="nucleotide sequence ID" value="NZ_JAUTXY010000003.1"/>
</dbReference>
<evidence type="ECO:0000313" key="2">
    <source>
        <dbReference type="EMBL" id="MEE2057833.1"/>
    </source>
</evidence>
<accession>A0ABU7L8I1</accession>
<evidence type="ECO:0000256" key="1">
    <source>
        <dbReference type="SAM" id="SignalP"/>
    </source>
</evidence>
<feature type="chain" id="PRO_5046906145" description="PASTA domain-containing protein" evidence="1">
    <location>
        <begin position="29"/>
        <end position="109"/>
    </location>
</feature>
<sequence length="109" mass="11904">MRTTLSVAACAAAGALLLSPLAAGIAAAQNAPNTVGMSQEQATRTLTDANVPWRIISRAGSTLQDCTVTEQRDRGYVTETDYEWDYDKQEWKKVETEVWRGVGLIILCN</sequence>
<name>A0ABU7L8I1_9NOCA</name>
<reference evidence="2 3" key="1">
    <citation type="submission" date="2023-07" db="EMBL/GenBank/DDBJ databases">
        <authorList>
            <person name="Girao M."/>
            <person name="Carvalho M.F."/>
        </authorList>
    </citation>
    <scope>NUCLEOTIDE SEQUENCE [LARGE SCALE GENOMIC DNA]</scope>
    <source>
        <strain evidence="2 3">YIM65754</strain>
    </source>
</reference>
<feature type="signal peptide" evidence="1">
    <location>
        <begin position="1"/>
        <end position="28"/>
    </location>
</feature>
<comment type="caution">
    <text evidence="2">The sequence shown here is derived from an EMBL/GenBank/DDBJ whole genome shotgun (WGS) entry which is preliminary data.</text>
</comment>
<protein>
    <recommendedName>
        <fullName evidence="4">PASTA domain-containing protein</fullName>
    </recommendedName>
</protein>